<evidence type="ECO:0000313" key="4">
    <source>
        <dbReference type="Proteomes" id="UP000018208"/>
    </source>
</evidence>
<protein>
    <submittedName>
        <fullName evidence="2">Uncharacterized protein</fullName>
    </submittedName>
</protein>
<dbReference type="VEuPathDB" id="GiardiaDB:SS50377_24205"/>
<reference evidence="3" key="2">
    <citation type="submission" date="2020-12" db="EMBL/GenBank/DDBJ databases">
        <title>New Spironucleus salmonicida genome in near-complete chromosomes.</title>
        <authorList>
            <person name="Xu F."/>
            <person name="Kurt Z."/>
            <person name="Jimenez-Gonzalez A."/>
            <person name="Astvaldsson A."/>
            <person name="Andersson J.O."/>
            <person name="Svard S.G."/>
        </authorList>
    </citation>
    <scope>NUCLEOTIDE SEQUENCE</scope>
    <source>
        <strain evidence="3">ATCC 50377</strain>
    </source>
</reference>
<evidence type="ECO:0000313" key="3">
    <source>
        <dbReference type="EMBL" id="KAH0574254.1"/>
    </source>
</evidence>
<evidence type="ECO:0000256" key="1">
    <source>
        <dbReference type="SAM" id="Coils"/>
    </source>
</evidence>
<proteinExistence type="predicted"/>
<dbReference type="EMBL" id="AUWU02000004">
    <property type="protein sequence ID" value="KAH0574254.1"/>
    <property type="molecule type" value="Genomic_DNA"/>
</dbReference>
<feature type="coiled-coil region" evidence="1">
    <location>
        <begin position="149"/>
        <end position="221"/>
    </location>
</feature>
<keyword evidence="1" id="KW-0175">Coiled coil</keyword>
<dbReference type="AlphaFoldDB" id="V6LT97"/>
<gene>
    <name evidence="2" type="ORF">SS50377_12064</name>
    <name evidence="3" type="ORF">SS50377_24205</name>
</gene>
<sequence length="234" mass="27050">MELQYTKINDLLDRYLNLYNQPVKAASNINFSSQSHSQHQIPDMVQTGPITYENNIPAETQKSINEFTIDRKIAHSNAIIDQIAKKYSLAQDDFSISLQNHSPPGSTPDPENLKIAPNFHTEVFRTRQNLAPEHQNPPQKQPVMSILENNSLEAQIHKLKLELALQKQSNWELNREVSKLQKQKKTKDQSRSKLQCVEEELKAAKERIIQLEVRERKLQDVVRRLRNGIDLKAK</sequence>
<keyword evidence="4" id="KW-1185">Reference proteome</keyword>
<evidence type="ECO:0000313" key="2">
    <source>
        <dbReference type="EMBL" id="EST47872.1"/>
    </source>
</evidence>
<organism evidence="2">
    <name type="scientific">Spironucleus salmonicida</name>
    <dbReference type="NCBI Taxonomy" id="348837"/>
    <lineage>
        <taxon>Eukaryota</taxon>
        <taxon>Metamonada</taxon>
        <taxon>Diplomonadida</taxon>
        <taxon>Hexamitidae</taxon>
        <taxon>Hexamitinae</taxon>
        <taxon>Spironucleus</taxon>
    </lineage>
</organism>
<name>V6LT97_9EUKA</name>
<dbReference type="EMBL" id="KI546032">
    <property type="protein sequence ID" value="EST47872.1"/>
    <property type="molecule type" value="Genomic_DNA"/>
</dbReference>
<accession>V6LT97</accession>
<dbReference type="Proteomes" id="UP000018208">
    <property type="component" value="Unassembled WGS sequence"/>
</dbReference>
<reference evidence="2 3" key="1">
    <citation type="journal article" date="2014" name="PLoS Genet.">
        <title>The Genome of Spironucleus salmonicida Highlights a Fish Pathogen Adapted to Fluctuating Environments.</title>
        <authorList>
            <person name="Xu F."/>
            <person name="Jerlstrom-Hultqvist J."/>
            <person name="Einarsson E."/>
            <person name="Astvaldsson A."/>
            <person name="Svard S.G."/>
            <person name="Andersson J.O."/>
        </authorList>
    </citation>
    <scope>NUCLEOTIDE SEQUENCE</scope>
    <source>
        <strain evidence="3">ATCC 50377</strain>
    </source>
</reference>